<dbReference type="AlphaFoldDB" id="A0ABD6EN56"/>
<organism evidence="2 3">
    <name type="scientific">Gnathostoma spinigerum</name>
    <dbReference type="NCBI Taxonomy" id="75299"/>
    <lineage>
        <taxon>Eukaryota</taxon>
        <taxon>Metazoa</taxon>
        <taxon>Ecdysozoa</taxon>
        <taxon>Nematoda</taxon>
        <taxon>Chromadorea</taxon>
        <taxon>Rhabditida</taxon>
        <taxon>Spirurina</taxon>
        <taxon>Gnathostomatomorpha</taxon>
        <taxon>Gnathostomatoidea</taxon>
        <taxon>Gnathostomatidae</taxon>
        <taxon>Gnathostoma</taxon>
    </lineage>
</organism>
<accession>A0ABD6EN56</accession>
<evidence type="ECO:0000313" key="2">
    <source>
        <dbReference type="EMBL" id="MFH4978107.1"/>
    </source>
</evidence>
<protein>
    <submittedName>
        <fullName evidence="2">Uncharacterized protein</fullName>
    </submittedName>
</protein>
<proteinExistence type="predicted"/>
<dbReference type="EMBL" id="JBGFUD010002869">
    <property type="protein sequence ID" value="MFH4978107.1"/>
    <property type="molecule type" value="Genomic_DNA"/>
</dbReference>
<keyword evidence="3" id="KW-1185">Reference proteome</keyword>
<dbReference type="Proteomes" id="UP001608902">
    <property type="component" value="Unassembled WGS sequence"/>
</dbReference>
<name>A0ABD6EN56_9BILA</name>
<evidence type="ECO:0000256" key="1">
    <source>
        <dbReference type="SAM" id="MobiDB-lite"/>
    </source>
</evidence>
<sequence>MIILCKQKNQLLVKMNMKTLNNVGSENRTCNKSKQILKVASKPILKYLIKSAKHEADARSILYFVGEEGKLAHSPVLKNKDGTAPLQGGIPAKSEHDETNGVNNETFIS</sequence>
<comment type="caution">
    <text evidence="2">The sequence shown here is derived from an EMBL/GenBank/DDBJ whole genome shotgun (WGS) entry which is preliminary data.</text>
</comment>
<feature type="region of interest" description="Disordered" evidence="1">
    <location>
        <begin position="75"/>
        <end position="109"/>
    </location>
</feature>
<evidence type="ECO:0000313" key="3">
    <source>
        <dbReference type="Proteomes" id="UP001608902"/>
    </source>
</evidence>
<reference evidence="2 3" key="1">
    <citation type="submission" date="2024-08" db="EMBL/GenBank/DDBJ databases">
        <title>Gnathostoma spinigerum genome.</title>
        <authorList>
            <person name="Gonzalez-Bertolin B."/>
            <person name="Monzon S."/>
            <person name="Zaballos A."/>
            <person name="Jimenez P."/>
            <person name="Dekumyoy P."/>
            <person name="Varona S."/>
            <person name="Cuesta I."/>
            <person name="Sumanam S."/>
            <person name="Adisakwattana P."/>
            <person name="Gasser R.B."/>
            <person name="Hernandez-Gonzalez A."/>
            <person name="Young N.D."/>
            <person name="Perteguer M.J."/>
        </authorList>
    </citation>
    <scope>NUCLEOTIDE SEQUENCE [LARGE SCALE GENOMIC DNA]</scope>
    <source>
        <strain evidence="2">AL3</strain>
        <tissue evidence="2">Liver</tissue>
    </source>
</reference>
<feature type="compositionally biased region" description="Polar residues" evidence="1">
    <location>
        <begin position="100"/>
        <end position="109"/>
    </location>
</feature>
<gene>
    <name evidence="2" type="ORF">AB6A40_004816</name>
</gene>